<feature type="domain" description="Glycosyltransferase 2-like" evidence="1">
    <location>
        <begin position="7"/>
        <end position="161"/>
    </location>
</feature>
<gene>
    <name evidence="2" type="primary">arnC</name>
    <name evidence="2" type="ORF">NCTC4670_00453</name>
</gene>
<dbReference type="PANTHER" id="PTHR48090:SF7">
    <property type="entry name" value="RFBJ PROTEIN"/>
    <property type="match status" value="1"/>
</dbReference>
<name>A0A380JTC9_STRDY</name>
<dbReference type="RefSeq" id="WP_003050165.1">
    <property type="nucleotide sequence ID" value="NZ_JAIEZU010000009.1"/>
</dbReference>
<sequence>MKKDLLVMIPAYNEEESIKRVVENLKTNYPQYDYLVINDGSSDKTSSICHLNDYNIIDLPENLGLSGAIQTGFKYAFKKGYDRALQFDADGQHLPQYIELLSKAIDEGNDCVIGSRFVNVEKHKSLRMLGNSLISLFIKLTTGKTITDPTSGMRIFNKKLIEIYATNINYTPEPDTISYLIRQGYKVSEVQVQMNERIAGQSYLTLSRSIKYMIHMFISIILIQNFRKR</sequence>
<evidence type="ECO:0000313" key="3">
    <source>
        <dbReference type="Proteomes" id="UP000254797"/>
    </source>
</evidence>
<dbReference type="Proteomes" id="UP000254797">
    <property type="component" value="Unassembled WGS sequence"/>
</dbReference>
<dbReference type="CDD" id="cd04179">
    <property type="entry name" value="DPM_DPG-synthase_like"/>
    <property type="match status" value="1"/>
</dbReference>
<dbReference type="SUPFAM" id="SSF53448">
    <property type="entry name" value="Nucleotide-diphospho-sugar transferases"/>
    <property type="match status" value="1"/>
</dbReference>
<reference evidence="2 3" key="1">
    <citation type="submission" date="2018-06" db="EMBL/GenBank/DDBJ databases">
        <authorList>
            <consortium name="Pathogen Informatics"/>
            <person name="Doyle S."/>
        </authorList>
    </citation>
    <scope>NUCLEOTIDE SEQUENCE [LARGE SCALE GENOMIC DNA]</scope>
    <source>
        <strain evidence="2 3">NCTC4670</strain>
    </source>
</reference>
<dbReference type="PANTHER" id="PTHR48090">
    <property type="entry name" value="UNDECAPRENYL-PHOSPHATE 4-DEOXY-4-FORMAMIDO-L-ARABINOSE TRANSFERASE-RELATED"/>
    <property type="match status" value="1"/>
</dbReference>
<evidence type="ECO:0000259" key="1">
    <source>
        <dbReference type="Pfam" id="PF00535"/>
    </source>
</evidence>
<dbReference type="EC" id="2.4.2.53" evidence="2"/>
<organism evidence="2 3">
    <name type="scientific">Streptococcus dysgalactiae subsp. dysgalactiae</name>
    <dbReference type="NCBI Taxonomy" id="99822"/>
    <lineage>
        <taxon>Bacteria</taxon>
        <taxon>Bacillati</taxon>
        <taxon>Bacillota</taxon>
        <taxon>Bacilli</taxon>
        <taxon>Lactobacillales</taxon>
        <taxon>Streptococcaceae</taxon>
        <taxon>Streptococcus</taxon>
    </lineage>
</organism>
<dbReference type="EMBL" id="UHFG01000004">
    <property type="protein sequence ID" value="SUN48115.1"/>
    <property type="molecule type" value="Genomic_DNA"/>
</dbReference>
<dbReference type="InterPro" id="IPR001173">
    <property type="entry name" value="Glyco_trans_2-like"/>
</dbReference>
<accession>A0A380JTC9</accession>
<keyword evidence="2" id="KW-0328">Glycosyltransferase</keyword>
<evidence type="ECO:0000313" key="2">
    <source>
        <dbReference type="EMBL" id="SUN48115.1"/>
    </source>
</evidence>
<dbReference type="Pfam" id="PF00535">
    <property type="entry name" value="Glycos_transf_2"/>
    <property type="match status" value="1"/>
</dbReference>
<proteinExistence type="predicted"/>
<dbReference type="InterPro" id="IPR050256">
    <property type="entry name" value="Glycosyltransferase_2"/>
</dbReference>
<protein>
    <submittedName>
        <fullName evidence="2">Glycosyl transferase</fullName>
        <ecNumber evidence="2">2.4.2.53</ecNumber>
    </submittedName>
</protein>
<dbReference type="InterPro" id="IPR029044">
    <property type="entry name" value="Nucleotide-diphossugar_trans"/>
</dbReference>
<dbReference type="AlphaFoldDB" id="A0A380JTC9"/>
<keyword evidence="2" id="KW-0808">Transferase</keyword>
<dbReference type="GO" id="GO:0099621">
    <property type="term" value="F:undecaprenyl-phosphate 4-deoxy-4-formamido-L-arabinose transferase activity"/>
    <property type="evidence" value="ECO:0007669"/>
    <property type="project" value="UniProtKB-EC"/>
</dbReference>
<dbReference type="Gene3D" id="3.90.550.10">
    <property type="entry name" value="Spore Coat Polysaccharide Biosynthesis Protein SpsA, Chain A"/>
    <property type="match status" value="1"/>
</dbReference>